<accession>A0AB36K2A2</accession>
<dbReference type="PANTHER" id="PTHR34801:SF6">
    <property type="entry name" value="SLL1620 PROTEIN"/>
    <property type="match status" value="1"/>
</dbReference>
<comment type="caution">
    <text evidence="1">The sequence shown here is derived from an EMBL/GenBank/DDBJ whole genome shotgun (WGS) entry which is preliminary data.</text>
</comment>
<proteinExistence type="predicted"/>
<protein>
    <recommendedName>
        <fullName evidence="3">DUF1499 domain-containing protein</fullName>
    </recommendedName>
</protein>
<gene>
    <name evidence="1" type="ORF">BZG00_02475</name>
</gene>
<dbReference type="PIRSF" id="PIRSF026426">
    <property type="entry name" value="DUF1499"/>
    <property type="match status" value="1"/>
</dbReference>
<dbReference type="Proteomes" id="UP000189021">
    <property type="component" value="Unassembled WGS sequence"/>
</dbReference>
<organism evidence="1 2">
    <name type="scientific">Salinivibrio kushneri</name>
    <dbReference type="NCBI Taxonomy" id="1908198"/>
    <lineage>
        <taxon>Bacteria</taxon>
        <taxon>Pseudomonadati</taxon>
        <taxon>Pseudomonadota</taxon>
        <taxon>Gammaproteobacteria</taxon>
        <taxon>Vibrionales</taxon>
        <taxon>Vibrionaceae</taxon>
        <taxon>Salinivibrio</taxon>
    </lineage>
</organism>
<keyword evidence="2" id="KW-1185">Reference proteome</keyword>
<dbReference type="PROSITE" id="PS51257">
    <property type="entry name" value="PROKAR_LIPOPROTEIN"/>
    <property type="match status" value="1"/>
</dbReference>
<dbReference type="InterPro" id="IPR010865">
    <property type="entry name" value="DUF1499"/>
</dbReference>
<reference evidence="1 2" key="1">
    <citation type="journal article" date="2017" name="Genome Announc.">
        <title>Draft Genome Sequences of Salinivibrio proteolyticus, Salinivibrio sharmensis, Salinivibrio siamensis, Salinivibrio costicola subsp. alcaliphilus, Salinivibrio costicola subsp. vallismortis, and 29 New Isolates Belonging to the Genus Salinivibrio.</title>
        <authorList>
            <person name="Lopez-Hermoso C."/>
            <person name="de la Haba R.R."/>
            <person name="Sanchez-Porro C."/>
            <person name="Bayliss S.C."/>
            <person name="Feil E.J."/>
            <person name="Ventosa A."/>
        </authorList>
    </citation>
    <scope>NUCLEOTIDE SEQUENCE [LARGE SCALE GENOMIC DNA]</scope>
    <source>
        <strain evidence="1 2">AL184</strain>
    </source>
</reference>
<dbReference type="Pfam" id="PF07386">
    <property type="entry name" value="DUF1499"/>
    <property type="match status" value="1"/>
</dbReference>
<evidence type="ECO:0000313" key="1">
    <source>
        <dbReference type="EMBL" id="OOE40992.1"/>
    </source>
</evidence>
<sequence>MGKNLLGLIVVFTLFGCSKGGPMAKQPPVTACGDSPNCVSTEDTRATFQLAPLRLANTDVALANIVEKIASMPHAELVSAQDNYAHLRFTTRVLRFVDDVEVSLNGDQIALRSASRVGYYDFGANRRRADAIRRTLIEAKLVTPSGAH</sequence>
<dbReference type="EMBL" id="MUEK01000002">
    <property type="protein sequence ID" value="OOE40992.1"/>
    <property type="molecule type" value="Genomic_DNA"/>
</dbReference>
<dbReference type="AlphaFoldDB" id="A0AB36K2A2"/>
<evidence type="ECO:0000313" key="2">
    <source>
        <dbReference type="Proteomes" id="UP000189021"/>
    </source>
</evidence>
<name>A0AB36K2A2_9GAMM</name>
<evidence type="ECO:0008006" key="3">
    <source>
        <dbReference type="Google" id="ProtNLM"/>
    </source>
</evidence>
<dbReference type="PANTHER" id="PTHR34801">
    <property type="entry name" value="EXPRESSED PROTEIN"/>
    <property type="match status" value="1"/>
</dbReference>